<comment type="caution">
    <text evidence="1">The sequence shown here is derived from an EMBL/GenBank/DDBJ whole genome shotgun (WGS) entry which is preliminary data.</text>
</comment>
<organism evidence="1 2">
    <name type="scientific">Banduia mediterranea</name>
    <dbReference type="NCBI Taxonomy" id="3075609"/>
    <lineage>
        <taxon>Bacteria</taxon>
        <taxon>Pseudomonadati</taxon>
        <taxon>Pseudomonadota</taxon>
        <taxon>Gammaproteobacteria</taxon>
        <taxon>Nevskiales</taxon>
        <taxon>Algiphilaceae</taxon>
        <taxon>Banduia</taxon>
    </lineage>
</organism>
<dbReference type="InterPro" id="IPR010865">
    <property type="entry name" value="DUF1499"/>
</dbReference>
<reference evidence="1 2" key="1">
    <citation type="submission" date="2023-09" db="EMBL/GenBank/DDBJ databases">
        <authorList>
            <person name="Rey-Velasco X."/>
        </authorList>
    </citation>
    <scope>NUCLEOTIDE SEQUENCE [LARGE SCALE GENOMIC DNA]</scope>
    <source>
        <strain evidence="1 2">W345</strain>
    </source>
</reference>
<dbReference type="RefSeq" id="WP_311365036.1">
    <property type="nucleotide sequence ID" value="NZ_JAVRIC010000012.1"/>
</dbReference>
<dbReference type="EMBL" id="JAVRIC010000012">
    <property type="protein sequence ID" value="MDT0497643.1"/>
    <property type="molecule type" value="Genomic_DNA"/>
</dbReference>
<name>A0ABU2WIE3_9GAMM</name>
<keyword evidence="2" id="KW-1185">Reference proteome</keyword>
<dbReference type="Pfam" id="PF07386">
    <property type="entry name" value="DUF1499"/>
    <property type="match status" value="1"/>
</dbReference>
<dbReference type="Proteomes" id="UP001254608">
    <property type="component" value="Unassembled WGS sequence"/>
</dbReference>
<evidence type="ECO:0000313" key="1">
    <source>
        <dbReference type="EMBL" id="MDT0497643.1"/>
    </source>
</evidence>
<dbReference type="PANTHER" id="PTHR34801:SF6">
    <property type="entry name" value="SLL1620 PROTEIN"/>
    <property type="match status" value="1"/>
</dbReference>
<protein>
    <submittedName>
        <fullName evidence="1">DUF1499 domain-containing protein</fullName>
    </submittedName>
</protein>
<sequence length="151" mass="16903">MRLLVNIVIVLLIAGGAYGIYKTLSTPDDLFALTGDFAACPPRPSCVSSMAGDAIHTIAPLNSALGREETMRRLRDQIQAMGGSIKHELQGYLHAVFQTPKMHFHDDVELLYRADGRVEVRSISRLGYRDFGVNRNRIEMLRRRFDDTPAS</sequence>
<proteinExistence type="predicted"/>
<dbReference type="PIRSF" id="PIRSF026426">
    <property type="entry name" value="DUF1499"/>
    <property type="match status" value="1"/>
</dbReference>
<evidence type="ECO:0000313" key="2">
    <source>
        <dbReference type="Proteomes" id="UP001254608"/>
    </source>
</evidence>
<dbReference type="PANTHER" id="PTHR34801">
    <property type="entry name" value="EXPRESSED PROTEIN"/>
    <property type="match status" value="1"/>
</dbReference>
<gene>
    <name evidence="1" type="ORF">RM530_09745</name>
</gene>
<accession>A0ABU2WIE3</accession>